<dbReference type="InterPro" id="IPR018946">
    <property type="entry name" value="PhoD-like_MPP"/>
</dbReference>
<organism evidence="2 3">
    <name type="scientific">Nonlabens dokdonensis</name>
    <dbReference type="NCBI Taxonomy" id="328515"/>
    <lineage>
        <taxon>Bacteria</taxon>
        <taxon>Pseudomonadati</taxon>
        <taxon>Bacteroidota</taxon>
        <taxon>Flavobacteriia</taxon>
        <taxon>Flavobacteriales</taxon>
        <taxon>Flavobacteriaceae</taxon>
        <taxon>Nonlabens</taxon>
    </lineage>
</organism>
<gene>
    <name evidence="2" type="ORF">A9Q93_13480</name>
</gene>
<proteinExistence type="predicted"/>
<comment type="caution">
    <text evidence="2">The sequence shown here is derived from an EMBL/GenBank/DDBJ whole genome shotgun (WGS) entry which is preliminary data.</text>
</comment>
<dbReference type="Proteomes" id="UP000196102">
    <property type="component" value="Unassembled WGS sequence"/>
</dbReference>
<name>A0A1Z8AHD3_9FLAO</name>
<dbReference type="EMBL" id="MAAX01000208">
    <property type="protein sequence ID" value="OUS09752.1"/>
    <property type="molecule type" value="Genomic_DNA"/>
</dbReference>
<dbReference type="PANTHER" id="PTHR33987:SF1">
    <property type="entry name" value="CALCINEURIN-LIKE METALLO-PHOSPHOESTERASE SUPERFAMILY PROTEIN"/>
    <property type="match status" value="1"/>
</dbReference>
<dbReference type="PANTHER" id="PTHR33987">
    <property type="entry name" value="CALCINEURIN-LIKE METALLO-PHOSPHOESTERASE SUPERFAMILY PROTEIN"/>
    <property type="match status" value="1"/>
</dbReference>
<reference evidence="3" key="1">
    <citation type="journal article" date="2017" name="Proc. Natl. Acad. Sci. U.S.A.">
        <title>Simulation of Deepwater Horizon oil plume reveals substrate specialization within a complex community of hydrocarbon-degraders.</title>
        <authorList>
            <person name="Hu P."/>
            <person name="Dubinsky E.A."/>
            <person name="Probst A.J."/>
            <person name="Wang J."/>
            <person name="Sieber C.M.K."/>
            <person name="Tom L.M."/>
            <person name="Gardinali P."/>
            <person name="Banfield J.F."/>
            <person name="Atlas R.M."/>
            <person name="Andersen G.L."/>
        </authorList>
    </citation>
    <scope>NUCLEOTIDE SEQUENCE [LARGE SCALE GENOMIC DNA]</scope>
</reference>
<dbReference type="RefSeq" id="WP_303687972.1">
    <property type="nucleotide sequence ID" value="NZ_CAJXYO010000054.1"/>
</dbReference>
<protein>
    <submittedName>
        <fullName evidence="2">Phosphodiesterase</fullName>
    </submittedName>
</protein>
<evidence type="ECO:0000313" key="3">
    <source>
        <dbReference type="Proteomes" id="UP000196102"/>
    </source>
</evidence>
<feature type="domain" description="PhoD-like phosphatase metallophosphatase" evidence="1">
    <location>
        <begin position="148"/>
        <end position="396"/>
    </location>
</feature>
<dbReference type="SUPFAM" id="SSF56300">
    <property type="entry name" value="Metallo-dependent phosphatases"/>
    <property type="match status" value="1"/>
</dbReference>
<accession>A0A1Z8AHD3</accession>
<evidence type="ECO:0000313" key="2">
    <source>
        <dbReference type="EMBL" id="OUS09752.1"/>
    </source>
</evidence>
<dbReference type="InterPro" id="IPR029052">
    <property type="entry name" value="Metallo-depent_PP-like"/>
</dbReference>
<dbReference type="CDD" id="cd07389">
    <property type="entry name" value="MPP_PhoD"/>
    <property type="match status" value="1"/>
</dbReference>
<dbReference type="InterPro" id="IPR038607">
    <property type="entry name" value="PhoD-like_sf"/>
</dbReference>
<sequence>MKDLLIALSLLFFLTGVAQPELLESGPMVGYSGYREVLIWVQTKEVANVKIGYTTSDGNDMKFTETVSTNRKGNFIAKLYPREVTYGTVYSYKLYINDIYVPRDYKLEFRTQSLWQYRKDPPDFKLAIGSCTFINDQIDDRPQPYGSNYQIFDQILSKKPELMIWSGDNIYLRTPDFLTATGINHRNKHTRSLKELQPLLGSVHHYATWDDHDYGPNDSDRSYVNKKIAEKAFNDYWGNLNTNAAGNGGVTQHFLYNDVEFFLLDDRYHRAPNRDKNLDKDYFGKQQINWLIDALTSSKATFKIIVSGGQIISDAAVYENYATYPGERKRFLDRLDAAKIEGVLFISGDRHHTEISKLDRKNAYPLIDITCSPLTAGTHKKRDEGNTLQVPEKTFYDHNFGIIEISGKQKDRQLLLKIFDASGYEIFDYKINSKDLKYPK</sequence>
<dbReference type="Pfam" id="PF09423">
    <property type="entry name" value="PhoD"/>
    <property type="match status" value="1"/>
</dbReference>
<dbReference type="Gene3D" id="3.60.21.70">
    <property type="entry name" value="PhoD-like phosphatase"/>
    <property type="match status" value="1"/>
</dbReference>
<dbReference type="AlphaFoldDB" id="A0A1Z8AHD3"/>
<evidence type="ECO:0000259" key="1">
    <source>
        <dbReference type="Pfam" id="PF09423"/>
    </source>
</evidence>